<feature type="region of interest" description="Disordered" evidence="1">
    <location>
        <begin position="1"/>
        <end position="41"/>
    </location>
</feature>
<name>A0A433QV47_9FUNG</name>
<accession>A0A433QV47</accession>
<dbReference type="AlphaFoldDB" id="A0A433QV47"/>
<comment type="caution">
    <text evidence="2">The sequence shown here is derived from an EMBL/GenBank/DDBJ whole genome shotgun (WGS) entry which is preliminary data.</text>
</comment>
<feature type="compositionally biased region" description="Basic and acidic residues" evidence="1">
    <location>
        <begin position="60"/>
        <end position="81"/>
    </location>
</feature>
<proteinExistence type="predicted"/>
<feature type="region of interest" description="Disordered" evidence="1">
    <location>
        <begin position="56"/>
        <end position="81"/>
    </location>
</feature>
<evidence type="ECO:0000256" key="1">
    <source>
        <dbReference type="SAM" id="MobiDB-lite"/>
    </source>
</evidence>
<protein>
    <submittedName>
        <fullName evidence="2">Uncharacterized protein</fullName>
    </submittedName>
</protein>
<evidence type="ECO:0000313" key="3">
    <source>
        <dbReference type="Proteomes" id="UP000274822"/>
    </source>
</evidence>
<dbReference type="EMBL" id="RBNJ01001085">
    <property type="protein sequence ID" value="RUS33587.1"/>
    <property type="molecule type" value="Genomic_DNA"/>
</dbReference>
<gene>
    <name evidence="2" type="ORF">BC938DRAFT_470989</name>
</gene>
<feature type="compositionally biased region" description="Polar residues" evidence="1">
    <location>
        <begin position="1"/>
        <end position="17"/>
    </location>
</feature>
<evidence type="ECO:0000313" key="2">
    <source>
        <dbReference type="EMBL" id="RUS33587.1"/>
    </source>
</evidence>
<dbReference type="Proteomes" id="UP000274822">
    <property type="component" value="Unassembled WGS sequence"/>
</dbReference>
<organism evidence="2 3">
    <name type="scientific">Jimgerdemannia flammicorona</name>
    <dbReference type="NCBI Taxonomy" id="994334"/>
    <lineage>
        <taxon>Eukaryota</taxon>
        <taxon>Fungi</taxon>
        <taxon>Fungi incertae sedis</taxon>
        <taxon>Mucoromycota</taxon>
        <taxon>Mucoromycotina</taxon>
        <taxon>Endogonomycetes</taxon>
        <taxon>Endogonales</taxon>
        <taxon>Endogonaceae</taxon>
        <taxon>Jimgerdemannia</taxon>
    </lineage>
</organism>
<reference evidence="2 3" key="1">
    <citation type="journal article" date="2018" name="New Phytol.">
        <title>Phylogenomics of Endogonaceae and evolution of mycorrhizas within Mucoromycota.</title>
        <authorList>
            <person name="Chang Y."/>
            <person name="Desiro A."/>
            <person name="Na H."/>
            <person name="Sandor L."/>
            <person name="Lipzen A."/>
            <person name="Clum A."/>
            <person name="Barry K."/>
            <person name="Grigoriev I.V."/>
            <person name="Martin F.M."/>
            <person name="Stajich J.E."/>
            <person name="Smith M.E."/>
            <person name="Bonito G."/>
            <person name="Spatafora J.W."/>
        </authorList>
    </citation>
    <scope>NUCLEOTIDE SEQUENCE [LARGE SCALE GENOMIC DNA]</scope>
    <source>
        <strain evidence="2 3">AD002</strain>
    </source>
</reference>
<keyword evidence="3" id="KW-1185">Reference proteome</keyword>
<sequence length="159" mass="16630">MSGYNNNTPVDQTSSTVAPGAQVDPTAPDAGTHNNQHNVHHHHPVRDAVAGAGIGVAGGEVKHDWDRHREGKPPQDRHLGRDAALGAAVGGGGAEARNIYNEHHGVTNTTADMEPTASDKIKGTFKKVTGKISGNDAKVIEGEQLKRGTATTDHTTTLN</sequence>